<accession>A0A059DAP1</accession>
<dbReference type="AlphaFoldDB" id="A0A059DAP1"/>
<name>A0A059DAP1_EUCGR</name>
<evidence type="ECO:0000313" key="1">
    <source>
        <dbReference type="EMBL" id="KCW87290.1"/>
    </source>
</evidence>
<dbReference type="Gramene" id="KCW87290">
    <property type="protein sequence ID" value="KCW87290"/>
    <property type="gene ID" value="EUGRSUZ_B03784"/>
</dbReference>
<dbReference type="EMBL" id="KK198754">
    <property type="protein sequence ID" value="KCW87290.1"/>
    <property type="molecule type" value="Genomic_DNA"/>
</dbReference>
<organism evidence="1">
    <name type="scientific">Eucalyptus grandis</name>
    <name type="common">Flooded gum</name>
    <dbReference type="NCBI Taxonomy" id="71139"/>
    <lineage>
        <taxon>Eukaryota</taxon>
        <taxon>Viridiplantae</taxon>
        <taxon>Streptophyta</taxon>
        <taxon>Embryophyta</taxon>
        <taxon>Tracheophyta</taxon>
        <taxon>Spermatophyta</taxon>
        <taxon>Magnoliopsida</taxon>
        <taxon>eudicotyledons</taxon>
        <taxon>Gunneridae</taxon>
        <taxon>Pentapetalae</taxon>
        <taxon>rosids</taxon>
        <taxon>malvids</taxon>
        <taxon>Myrtales</taxon>
        <taxon>Myrtaceae</taxon>
        <taxon>Myrtoideae</taxon>
        <taxon>Eucalypteae</taxon>
        <taxon>Eucalyptus</taxon>
    </lineage>
</organism>
<protein>
    <submittedName>
        <fullName evidence="1">Uncharacterized protein</fullName>
    </submittedName>
</protein>
<dbReference type="InParanoid" id="A0A059DAP1"/>
<proteinExistence type="predicted"/>
<sequence length="111" mass="12231">MHPSIPMVKYHVSVRTNGSSLYIPSYFSLFARDSCVDFAKSFRQAKNLSTSQNESRALHASCHSSILKALEEGRGTDLLEMIVLSIQAAVLSTLDTLPPFMSLKSVFHGLV</sequence>
<reference evidence="1" key="1">
    <citation type="submission" date="2013-07" db="EMBL/GenBank/DDBJ databases">
        <title>The genome of Eucalyptus grandis.</title>
        <authorList>
            <person name="Schmutz J."/>
            <person name="Hayes R."/>
            <person name="Myburg A."/>
            <person name="Tuskan G."/>
            <person name="Grattapaglia D."/>
            <person name="Rokhsar D.S."/>
        </authorList>
    </citation>
    <scope>NUCLEOTIDE SEQUENCE</scope>
    <source>
        <tissue evidence="1">Leaf extractions</tissue>
    </source>
</reference>
<gene>
    <name evidence="1" type="ORF">EUGRSUZ_B03784</name>
</gene>